<comment type="caution">
    <text evidence="1">The sequence shown here is derived from an EMBL/GenBank/DDBJ whole genome shotgun (WGS) entry which is preliminary data.</text>
</comment>
<feature type="non-terminal residue" evidence="1">
    <location>
        <position position="255"/>
    </location>
</feature>
<reference evidence="1 2" key="1">
    <citation type="submission" date="2022-05" db="EMBL/GenBank/DDBJ databases">
        <authorList>
            <consortium name="Genoscope - CEA"/>
            <person name="William W."/>
        </authorList>
    </citation>
    <scope>NUCLEOTIDE SEQUENCE [LARGE SCALE GENOMIC DNA]</scope>
</reference>
<dbReference type="EMBL" id="CALNXI010000451">
    <property type="protein sequence ID" value="CAH3027412.1"/>
    <property type="molecule type" value="Genomic_DNA"/>
</dbReference>
<dbReference type="Proteomes" id="UP001159427">
    <property type="component" value="Unassembled WGS sequence"/>
</dbReference>
<keyword evidence="2" id="KW-1185">Reference proteome</keyword>
<proteinExistence type="predicted"/>
<evidence type="ECO:0000313" key="1">
    <source>
        <dbReference type="EMBL" id="CAH3027412.1"/>
    </source>
</evidence>
<accession>A0ABN8MG00</accession>
<sequence length="255" mass="29718">MTYNCRLTALRAINTMQRRFVTTVTKNLHVTFGSSKRILQFQEGEEVKHLRHHFLRVFSDVLSDEVAPTNVTFQSYDKRFDDYLDLANNTELQENSRIKALIVSKQEDTKEASASVVLDMVFSLTWPASMQIYWNKIKRLHKKRPWKAHEVTPNTSYRMWNPVSMSNDGLLLLNPSNGIVYCNGSFSGGGSKFPFVMLRYQHFISMHKFQPYISGSYPPNSRFTFDYYWSYTFFQYKLNKTKFLGCDSTGKATLV</sequence>
<gene>
    <name evidence="1" type="ORF">PEVE_00031524</name>
</gene>
<organism evidence="1 2">
    <name type="scientific">Porites evermanni</name>
    <dbReference type="NCBI Taxonomy" id="104178"/>
    <lineage>
        <taxon>Eukaryota</taxon>
        <taxon>Metazoa</taxon>
        <taxon>Cnidaria</taxon>
        <taxon>Anthozoa</taxon>
        <taxon>Hexacorallia</taxon>
        <taxon>Scleractinia</taxon>
        <taxon>Fungiina</taxon>
        <taxon>Poritidae</taxon>
        <taxon>Porites</taxon>
    </lineage>
</organism>
<name>A0ABN8MG00_9CNID</name>
<evidence type="ECO:0000313" key="2">
    <source>
        <dbReference type="Proteomes" id="UP001159427"/>
    </source>
</evidence>
<protein>
    <submittedName>
        <fullName evidence="1">Uncharacterized protein</fullName>
    </submittedName>
</protein>